<dbReference type="InterPro" id="IPR036291">
    <property type="entry name" value="NAD(P)-bd_dom_sf"/>
</dbReference>
<gene>
    <name evidence="1" type="ORF">DL764_006112</name>
</gene>
<proteinExistence type="predicted"/>
<keyword evidence="2" id="KW-1185">Reference proteome</keyword>
<protein>
    <submittedName>
        <fullName evidence="1">Uncharacterized protein</fullName>
    </submittedName>
</protein>
<evidence type="ECO:0000313" key="1">
    <source>
        <dbReference type="EMBL" id="RYP01719.1"/>
    </source>
</evidence>
<name>A0A4V1XA70_9PEZI</name>
<evidence type="ECO:0000313" key="2">
    <source>
        <dbReference type="Proteomes" id="UP000293360"/>
    </source>
</evidence>
<dbReference type="SUPFAM" id="SSF51735">
    <property type="entry name" value="NAD(P)-binding Rossmann-fold domains"/>
    <property type="match status" value="1"/>
</dbReference>
<organism evidence="1 2">
    <name type="scientific">Monosporascus ibericus</name>
    <dbReference type="NCBI Taxonomy" id="155417"/>
    <lineage>
        <taxon>Eukaryota</taxon>
        <taxon>Fungi</taxon>
        <taxon>Dikarya</taxon>
        <taxon>Ascomycota</taxon>
        <taxon>Pezizomycotina</taxon>
        <taxon>Sordariomycetes</taxon>
        <taxon>Xylariomycetidae</taxon>
        <taxon>Xylariales</taxon>
        <taxon>Xylariales incertae sedis</taxon>
        <taxon>Monosporascus</taxon>
    </lineage>
</organism>
<accession>A0A4V1XA70</accession>
<dbReference type="OrthoDB" id="191139at2759"/>
<dbReference type="Gene3D" id="3.40.50.720">
    <property type="entry name" value="NAD(P)-binding Rossmann-like Domain"/>
    <property type="match status" value="1"/>
</dbReference>
<dbReference type="EMBL" id="QJNU01000351">
    <property type="protein sequence ID" value="RYP01719.1"/>
    <property type="molecule type" value="Genomic_DNA"/>
</dbReference>
<sequence>MEKTVQGYEKQLGVNYLGPFLFIKLLTPALLATAVDKSTWQNEFGVILVSSFAAEMYYEKRVCTDMENLEYYRPNSSIHRYGLSKVGAWA</sequence>
<reference evidence="1 2" key="1">
    <citation type="submission" date="2018-06" db="EMBL/GenBank/DDBJ databases">
        <title>Complete Genomes of Monosporascus.</title>
        <authorList>
            <person name="Robinson A.J."/>
            <person name="Natvig D.O."/>
        </authorList>
    </citation>
    <scope>NUCLEOTIDE SEQUENCE [LARGE SCALE GENOMIC DNA]</scope>
    <source>
        <strain evidence="1 2">CBS 110550</strain>
    </source>
</reference>
<dbReference type="AlphaFoldDB" id="A0A4V1XA70"/>
<comment type="caution">
    <text evidence="1">The sequence shown here is derived from an EMBL/GenBank/DDBJ whole genome shotgun (WGS) entry which is preliminary data.</text>
</comment>
<dbReference type="STRING" id="155417.A0A4V1XA70"/>
<dbReference type="Proteomes" id="UP000293360">
    <property type="component" value="Unassembled WGS sequence"/>
</dbReference>